<dbReference type="SMART" id="SM01323">
    <property type="entry name" value="YajC"/>
    <property type="match status" value="1"/>
</dbReference>
<evidence type="ECO:0000256" key="9">
    <source>
        <dbReference type="ARBA" id="ARBA00022927"/>
    </source>
</evidence>
<sequence length="113" mass="12311">MFVTPAFAQASGGGAGPDMLMSILPFVLIFVIMYFLIIRPQRTQMKKRQEMLAAVRRGDTVVTGGGIVGKVQKVHDDGELDVEIAEGVKIRVLRSALSEVRVKGEPVADNKNK</sequence>
<organism evidence="14">
    <name type="scientific">Brucella pituitosa</name>
    <dbReference type="NCBI Taxonomy" id="571256"/>
    <lineage>
        <taxon>Bacteria</taxon>
        <taxon>Pseudomonadati</taxon>
        <taxon>Pseudomonadota</taxon>
        <taxon>Alphaproteobacteria</taxon>
        <taxon>Hyphomicrobiales</taxon>
        <taxon>Brucellaceae</taxon>
        <taxon>Brucella/Ochrobactrum group</taxon>
        <taxon>Brucella</taxon>
    </lineage>
</organism>
<dbReference type="PANTHER" id="PTHR33909:SF1">
    <property type="entry name" value="SEC TRANSLOCON ACCESSORY COMPLEX SUBUNIT YAJC"/>
    <property type="match status" value="1"/>
</dbReference>
<evidence type="ECO:0000256" key="12">
    <source>
        <dbReference type="ARBA" id="ARBA00023136"/>
    </source>
</evidence>
<evidence type="ECO:0000313" key="16">
    <source>
        <dbReference type="Proteomes" id="UP000718278"/>
    </source>
</evidence>
<dbReference type="EMBL" id="JADIJS010000001">
    <property type="protein sequence ID" value="MBO1039210.1"/>
    <property type="molecule type" value="Genomic_DNA"/>
</dbReference>
<evidence type="ECO:0000256" key="13">
    <source>
        <dbReference type="SAM" id="Phobius"/>
    </source>
</evidence>
<comment type="subunit">
    <text evidence="4">Part of the SecDF-YidC-YajC translocase complex. The SecDF-YidC-YajC translocase forms a supercomplex with SecYEG, called the holo-translocon (HTL).</text>
</comment>
<dbReference type="NCBIfam" id="TIGR00739">
    <property type="entry name" value="yajC"/>
    <property type="match status" value="1"/>
</dbReference>
<evidence type="ECO:0000256" key="6">
    <source>
        <dbReference type="ARBA" id="ARBA00022448"/>
    </source>
</evidence>
<proteinExistence type="inferred from homology"/>
<evidence type="ECO:0000256" key="1">
    <source>
        <dbReference type="ARBA" id="ARBA00002061"/>
    </source>
</evidence>
<gene>
    <name evidence="14" type="primary">yajC</name>
    <name evidence="14" type="ORF">F7Q93_01780</name>
    <name evidence="15" type="ORF">IPV26_05965</name>
</gene>
<comment type="caution">
    <text evidence="14">The sequence shown here is derived from an EMBL/GenBank/DDBJ whole genome shotgun (WGS) entry which is preliminary data.</text>
</comment>
<evidence type="ECO:0000256" key="11">
    <source>
        <dbReference type="ARBA" id="ARBA00023010"/>
    </source>
</evidence>
<dbReference type="PRINTS" id="PR01853">
    <property type="entry name" value="YAJCTRNLCASE"/>
</dbReference>
<keyword evidence="11" id="KW-0811">Translocation</keyword>
<evidence type="ECO:0000256" key="2">
    <source>
        <dbReference type="ARBA" id="ARBA00004162"/>
    </source>
</evidence>
<keyword evidence="10 13" id="KW-1133">Transmembrane helix</keyword>
<accession>A0A643F4H8</accession>
<name>A0A643F4H8_9HYPH</name>
<protein>
    <recommendedName>
        <fullName evidence="5">Sec translocon accessory complex subunit YajC</fullName>
    </recommendedName>
</protein>
<dbReference type="Proteomes" id="UP000718278">
    <property type="component" value="Unassembled WGS sequence"/>
</dbReference>
<reference evidence="14" key="1">
    <citation type="submission" date="2019-09" db="EMBL/GenBank/DDBJ databases">
        <title>Draft genome sequences of 48 bacterial type strains from the CCUG.</title>
        <authorList>
            <person name="Tunovic T."/>
            <person name="Pineiro-Iglesias B."/>
            <person name="Unosson C."/>
            <person name="Inganas E."/>
            <person name="Ohlen M."/>
            <person name="Cardew S."/>
            <person name="Jensie-Markopoulos S."/>
            <person name="Salva-Serra F."/>
            <person name="Jaen-Luchoro D."/>
            <person name="Karlsson R."/>
            <person name="Svensson-Stadler L."/>
            <person name="Chun J."/>
            <person name="Moore E."/>
        </authorList>
    </citation>
    <scope>NUCLEOTIDE SEQUENCE</scope>
    <source>
        <strain evidence="14">CCUG 50899</strain>
    </source>
</reference>
<dbReference type="GO" id="GO:0005886">
    <property type="term" value="C:plasma membrane"/>
    <property type="evidence" value="ECO:0007669"/>
    <property type="project" value="UniProtKB-SubCell"/>
</dbReference>
<evidence type="ECO:0000313" key="14">
    <source>
        <dbReference type="EMBL" id="KAB0573247.1"/>
    </source>
</evidence>
<dbReference type="InterPro" id="IPR003849">
    <property type="entry name" value="Preprotein_translocase_YajC"/>
</dbReference>
<dbReference type="GO" id="GO:0015031">
    <property type="term" value="P:protein transport"/>
    <property type="evidence" value="ECO:0007669"/>
    <property type="project" value="UniProtKB-KW"/>
</dbReference>
<comment type="similarity">
    <text evidence="3">Belongs to the YajC family.</text>
</comment>
<evidence type="ECO:0000313" key="15">
    <source>
        <dbReference type="EMBL" id="MBO1039210.1"/>
    </source>
</evidence>
<dbReference type="EMBL" id="VZPE01000001">
    <property type="protein sequence ID" value="KAB0573247.1"/>
    <property type="molecule type" value="Genomic_DNA"/>
</dbReference>
<keyword evidence="6" id="KW-0813">Transport</keyword>
<evidence type="ECO:0000256" key="10">
    <source>
        <dbReference type="ARBA" id="ARBA00022989"/>
    </source>
</evidence>
<keyword evidence="8 13" id="KW-0812">Transmembrane</keyword>
<evidence type="ECO:0000256" key="5">
    <source>
        <dbReference type="ARBA" id="ARBA00014962"/>
    </source>
</evidence>
<evidence type="ECO:0000256" key="3">
    <source>
        <dbReference type="ARBA" id="ARBA00006742"/>
    </source>
</evidence>
<dbReference type="RefSeq" id="WP_024896607.1">
    <property type="nucleotide sequence ID" value="NZ_JADIJS010000001.1"/>
</dbReference>
<comment type="function">
    <text evidence="1">The SecYEG-SecDF-YajC-YidC holo-translocon (HTL) protein secretase/insertase is a supercomplex required for protein secretion, insertion of proteins into membranes, and assembly of membrane protein complexes. While the SecYEG complex is essential for assembly of a number of proteins and complexes, the SecDF-YajC-YidC subcomplex facilitates these functions.</text>
</comment>
<evidence type="ECO:0000256" key="4">
    <source>
        <dbReference type="ARBA" id="ARBA00011718"/>
    </source>
</evidence>
<evidence type="ECO:0000256" key="8">
    <source>
        <dbReference type="ARBA" id="ARBA00022692"/>
    </source>
</evidence>
<keyword evidence="9" id="KW-0653">Protein transport</keyword>
<dbReference type="PANTHER" id="PTHR33909">
    <property type="entry name" value="SEC TRANSLOCON ACCESSORY COMPLEX SUBUNIT YAJC"/>
    <property type="match status" value="1"/>
</dbReference>
<reference evidence="15 16" key="2">
    <citation type="submission" date="2020-10" db="EMBL/GenBank/DDBJ databases">
        <title>Genomic characterization of underground lake bacteria from Wind Cave National Park: Insight into the archetypical LuxI/LuxR and identification of LuxR solos.</title>
        <authorList>
            <person name="Wengert P.C."/>
            <person name="Savka M.A."/>
        </authorList>
    </citation>
    <scope>NUCLEOTIDE SEQUENCE [LARGE SCALE GENOMIC DNA]</scope>
    <source>
        <strain evidence="15 16">SD316</strain>
    </source>
</reference>
<comment type="subcellular location">
    <subcellularLocation>
        <location evidence="2">Cell membrane</location>
        <topology evidence="2">Single-pass membrane protein</topology>
    </subcellularLocation>
</comment>
<dbReference type="Pfam" id="PF02699">
    <property type="entry name" value="YajC"/>
    <property type="match status" value="1"/>
</dbReference>
<dbReference type="AlphaFoldDB" id="A0A643F4H8"/>
<dbReference type="GeneID" id="301931127"/>
<keyword evidence="7" id="KW-1003">Cell membrane</keyword>
<keyword evidence="12 13" id="KW-0472">Membrane</keyword>
<feature type="transmembrane region" description="Helical" evidence="13">
    <location>
        <begin position="20"/>
        <end position="38"/>
    </location>
</feature>
<keyword evidence="16" id="KW-1185">Reference proteome</keyword>
<evidence type="ECO:0000256" key="7">
    <source>
        <dbReference type="ARBA" id="ARBA00022475"/>
    </source>
</evidence>